<keyword evidence="2" id="KW-1185">Reference proteome</keyword>
<sequence>MPHRFRTKDGTVYGPGGKTPFPVRLVDGSETIVIWGGCAQNEKLGWWLKKPEHEIGESAQEVSAIAIEAEDTKEFIWGDAPEGVHLIWVVEPPTVSKAGHTYRLAKMVTVEATPEQLAYFRDTRFALLGTLDEAGKVRAVPALKPPPAAAPAQGELF</sequence>
<protein>
    <submittedName>
        <fullName evidence="1">Uncharacterized protein</fullName>
    </submittedName>
</protein>
<reference evidence="1" key="1">
    <citation type="submission" date="2022-10" db="EMBL/GenBank/DDBJ databases">
        <title>Luteolibacter sp. GHJ8, whole genome shotgun sequencing project.</title>
        <authorList>
            <person name="Zhao G."/>
            <person name="Shen L."/>
        </authorList>
    </citation>
    <scope>NUCLEOTIDE SEQUENCE</scope>
    <source>
        <strain evidence="1">GHJ8</strain>
    </source>
</reference>
<evidence type="ECO:0000313" key="1">
    <source>
        <dbReference type="EMBL" id="MCW1914960.1"/>
    </source>
</evidence>
<proteinExistence type="predicted"/>
<dbReference type="Proteomes" id="UP001165653">
    <property type="component" value="Unassembled WGS sequence"/>
</dbReference>
<comment type="caution">
    <text evidence="1">The sequence shown here is derived from an EMBL/GenBank/DDBJ whole genome shotgun (WGS) entry which is preliminary data.</text>
</comment>
<gene>
    <name evidence="1" type="ORF">OJ996_15330</name>
</gene>
<evidence type="ECO:0000313" key="2">
    <source>
        <dbReference type="Proteomes" id="UP001165653"/>
    </source>
</evidence>
<accession>A0ABT3G6V1</accession>
<name>A0ABT3G6V1_9BACT</name>
<dbReference type="RefSeq" id="WP_264514498.1">
    <property type="nucleotide sequence ID" value="NZ_JAPDDR010000007.1"/>
</dbReference>
<dbReference type="EMBL" id="JAPDDR010000007">
    <property type="protein sequence ID" value="MCW1914960.1"/>
    <property type="molecule type" value="Genomic_DNA"/>
</dbReference>
<organism evidence="1 2">
    <name type="scientific">Luteolibacter rhizosphaerae</name>
    <dbReference type="NCBI Taxonomy" id="2989719"/>
    <lineage>
        <taxon>Bacteria</taxon>
        <taxon>Pseudomonadati</taxon>
        <taxon>Verrucomicrobiota</taxon>
        <taxon>Verrucomicrobiia</taxon>
        <taxon>Verrucomicrobiales</taxon>
        <taxon>Verrucomicrobiaceae</taxon>
        <taxon>Luteolibacter</taxon>
    </lineage>
</organism>